<sequence length="187" mass="20912">MTISICNSLVKSPEGCFKRDVIDGYGLSRVEANVLWDYVNNFVKEHYLACRFDNQIIFYAVSADEPAGKPIKDCRLVPVNLTLYRHTDRKIKAKLGIPALRESLAAKLSEEAHHQGGLLSQADLAEILIVDKSTVKRIVKRIKTRGGSIPTRGEIKDIGPGISHKARIIELLLKRYQPHRGSPKDQA</sequence>
<gene>
    <name evidence="1" type="ORF">S06H3_31511</name>
</gene>
<dbReference type="InterPro" id="IPR012872">
    <property type="entry name" value="DUF1670"/>
</dbReference>
<organism evidence="1">
    <name type="scientific">marine sediment metagenome</name>
    <dbReference type="NCBI Taxonomy" id="412755"/>
    <lineage>
        <taxon>unclassified sequences</taxon>
        <taxon>metagenomes</taxon>
        <taxon>ecological metagenomes</taxon>
    </lineage>
</organism>
<dbReference type="Pfam" id="PF07900">
    <property type="entry name" value="DUF1670"/>
    <property type="match status" value="1"/>
</dbReference>
<proteinExistence type="predicted"/>
<protein>
    <submittedName>
        <fullName evidence="1">Uncharacterized protein</fullName>
    </submittedName>
</protein>
<dbReference type="AlphaFoldDB" id="X1LS65"/>
<comment type="caution">
    <text evidence="1">The sequence shown here is derived from an EMBL/GenBank/DDBJ whole genome shotgun (WGS) entry which is preliminary data.</text>
</comment>
<evidence type="ECO:0000313" key="1">
    <source>
        <dbReference type="EMBL" id="GAI22222.1"/>
    </source>
</evidence>
<accession>X1LS65</accession>
<dbReference type="EMBL" id="BARV01018668">
    <property type="protein sequence ID" value="GAI22222.1"/>
    <property type="molecule type" value="Genomic_DNA"/>
</dbReference>
<name>X1LS65_9ZZZZ</name>
<reference evidence="1" key="1">
    <citation type="journal article" date="2014" name="Front. Microbiol.">
        <title>High frequency of phylogenetically diverse reductive dehalogenase-homologous genes in deep subseafloor sedimentary metagenomes.</title>
        <authorList>
            <person name="Kawai M."/>
            <person name="Futagami T."/>
            <person name="Toyoda A."/>
            <person name="Takaki Y."/>
            <person name="Nishi S."/>
            <person name="Hori S."/>
            <person name="Arai W."/>
            <person name="Tsubouchi T."/>
            <person name="Morono Y."/>
            <person name="Uchiyama I."/>
            <person name="Ito T."/>
            <person name="Fujiyama A."/>
            <person name="Inagaki F."/>
            <person name="Takami H."/>
        </authorList>
    </citation>
    <scope>NUCLEOTIDE SEQUENCE</scope>
    <source>
        <strain evidence="1">Expedition CK06-06</strain>
    </source>
</reference>